<name>A0ABT3TBA7_9GAMM</name>
<comment type="similarity">
    <text evidence="1">Belongs to the Gfa family.</text>
</comment>
<evidence type="ECO:0000313" key="8">
    <source>
        <dbReference type="Proteomes" id="UP001143362"/>
    </source>
</evidence>
<sequence length="136" mass="14734">MATGGCLCGGYSYKFDQTQVISAHHCHCKDCQKMTGSGKATIIILPTALLESRGDIKFYTVTGTDGGHVSRGFCPECGCQMISYVEESPGLRFIKAGSLNDSSWVKIDSSFWSHSAEDWSPVDPRCPASEKNPEMG</sequence>
<evidence type="ECO:0000256" key="4">
    <source>
        <dbReference type="ARBA" id="ARBA00023239"/>
    </source>
</evidence>
<feature type="region of interest" description="Disordered" evidence="5">
    <location>
        <begin position="115"/>
        <end position="136"/>
    </location>
</feature>
<dbReference type="InterPro" id="IPR011057">
    <property type="entry name" value="Mss4-like_sf"/>
</dbReference>
<keyword evidence="8" id="KW-1185">Reference proteome</keyword>
<dbReference type="EMBL" id="SHNN01000001">
    <property type="protein sequence ID" value="MCX2979563.1"/>
    <property type="molecule type" value="Genomic_DNA"/>
</dbReference>
<dbReference type="PANTHER" id="PTHR33337:SF40">
    <property type="entry name" value="CENP-V_GFA DOMAIN-CONTAINING PROTEIN-RELATED"/>
    <property type="match status" value="1"/>
</dbReference>
<proteinExistence type="inferred from homology"/>
<evidence type="ECO:0000259" key="6">
    <source>
        <dbReference type="PROSITE" id="PS51891"/>
    </source>
</evidence>
<evidence type="ECO:0000256" key="1">
    <source>
        <dbReference type="ARBA" id="ARBA00005495"/>
    </source>
</evidence>
<evidence type="ECO:0000256" key="5">
    <source>
        <dbReference type="SAM" id="MobiDB-lite"/>
    </source>
</evidence>
<keyword evidence="2" id="KW-0479">Metal-binding</keyword>
<keyword evidence="3" id="KW-0862">Zinc</keyword>
<dbReference type="PROSITE" id="PS51891">
    <property type="entry name" value="CENP_V_GFA"/>
    <property type="match status" value="1"/>
</dbReference>
<organism evidence="7 8">
    <name type="scientific">Candidatus Litorirhabdus singularis</name>
    <dbReference type="NCBI Taxonomy" id="2518993"/>
    <lineage>
        <taxon>Bacteria</taxon>
        <taxon>Pseudomonadati</taxon>
        <taxon>Pseudomonadota</taxon>
        <taxon>Gammaproteobacteria</taxon>
        <taxon>Cellvibrionales</taxon>
        <taxon>Halieaceae</taxon>
        <taxon>Candidatus Litorirhabdus</taxon>
    </lineage>
</organism>
<dbReference type="PANTHER" id="PTHR33337">
    <property type="entry name" value="GFA DOMAIN-CONTAINING PROTEIN"/>
    <property type="match status" value="1"/>
</dbReference>
<keyword evidence="4" id="KW-0456">Lyase</keyword>
<dbReference type="InterPro" id="IPR006913">
    <property type="entry name" value="CENP-V/GFA"/>
</dbReference>
<reference evidence="7" key="1">
    <citation type="submission" date="2019-02" db="EMBL/GenBank/DDBJ databases">
        <authorList>
            <person name="Li S.-H."/>
        </authorList>
    </citation>
    <scope>NUCLEOTIDE SEQUENCE</scope>
    <source>
        <strain evidence="7">IMCC14734</strain>
    </source>
</reference>
<accession>A0ABT3TBA7</accession>
<gene>
    <name evidence="7" type="ORF">EYC98_01665</name>
</gene>
<dbReference type="SUPFAM" id="SSF51316">
    <property type="entry name" value="Mss4-like"/>
    <property type="match status" value="1"/>
</dbReference>
<evidence type="ECO:0000256" key="2">
    <source>
        <dbReference type="ARBA" id="ARBA00022723"/>
    </source>
</evidence>
<feature type="domain" description="CENP-V/GFA" evidence="6">
    <location>
        <begin position="2"/>
        <end position="120"/>
    </location>
</feature>
<dbReference type="Gene3D" id="3.90.1590.10">
    <property type="entry name" value="glutathione-dependent formaldehyde- activating enzyme (gfa)"/>
    <property type="match status" value="1"/>
</dbReference>
<comment type="caution">
    <text evidence="7">The sequence shown here is derived from an EMBL/GenBank/DDBJ whole genome shotgun (WGS) entry which is preliminary data.</text>
</comment>
<evidence type="ECO:0000313" key="7">
    <source>
        <dbReference type="EMBL" id="MCX2979563.1"/>
    </source>
</evidence>
<evidence type="ECO:0000256" key="3">
    <source>
        <dbReference type="ARBA" id="ARBA00022833"/>
    </source>
</evidence>
<dbReference type="Proteomes" id="UP001143362">
    <property type="component" value="Unassembled WGS sequence"/>
</dbReference>
<protein>
    <submittedName>
        <fullName evidence="7">Aldehyde-activating protein</fullName>
    </submittedName>
</protein>
<dbReference type="Pfam" id="PF04828">
    <property type="entry name" value="GFA"/>
    <property type="match status" value="1"/>
</dbReference>